<dbReference type="InterPro" id="IPR035979">
    <property type="entry name" value="RBD_domain_sf"/>
</dbReference>
<evidence type="ECO:0000256" key="6">
    <source>
        <dbReference type="ARBA" id="ARBA00022845"/>
    </source>
</evidence>
<comment type="function">
    <text evidence="9">Binds the poly(A) tail of mRNA. Appears to be an important mediator of the multiple roles of the poly(A) tail in mRNA biogenesis, stability and translation.</text>
</comment>
<dbReference type="AlphaFoldDB" id="A0A178VVZ0"/>
<dbReference type="InterPro" id="IPR006515">
    <property type="entry name" value="PABP_1234"/>
</dbReference>
<feature type="domain" description="RRM" evidence="12">
    <location>
        <begin position="24"/>
        <end position="102"/>
    </location>
</feature>
<evidence type="ECO:0000256" key="10">
    <source>
        <dbReference type="PROSITE-ProRule" id="PRU00176"/>
    </source>
</evidence>
<dbReference type="FunFam" id="3.30.70.330:FF:000499">
    <property type="entry name" value="Polyadenylate-binding protein"/>
    <property type="match status" value="1"/>
</dbReference>
<dbReference type="SUPFAM" id="SSF63570">
    <property type="entry name" value="PABC (PABP) domain"/>
    <property type="match status" value="1"/>
</dbReference>
<dbReference type="Pfam" id="PF00658">
    <property type="entry name" value="MLLE"/>
    <property type="match status" value="1"/>
</dbReference>
<dbReference type="PANTHER" id="PTHR24012">
    <property type="entry name" value="RNA BINDING PROTEIN"/>
    <property type="match status" value="1"/>
</dbReference>
<gene>
    <name evidence="14" type="ordered locus">AXX17_At2g33360</name>
</gene>
<dbReference type="InterPro" id="IPR003954">
    <property type="entry name" value="RRM_euk-type"/>
</dbReference>
<dbReference type="SMART" id="SM00361">
    <property type="entry name" value="RRM_1"/>
    <property type="match status" value="3"/>
</dbReference>
<name>A0A178VVZ0_ARATH</name>
<dbReference type="InterPro" id="IPR000504">
    <property type="entry name" value="RRM_dom"/>
</dbReference>
<proteinExistence type="inferred from homology"/>
<dbReference type="FunFam" id="3.30.70.330:FF:000500">
    <property type="entry name" value="Polyadenylate-binding protein"/>
    <property type="match status" value="1"/>
</dbReference>
<dbReference type="InterPro" id="IPR036053">
    <property type="entry name" value="PABP-dom"/>
</dbReference>
<evidence type="ECO:0000256" key="2">
    <source>
        <dbReference type="ARBA" id="ARBA00004496"/>
    </source>
</evidence>
<evidence type="ECO:0000256" key="5">
    <source>
        <dbReference type="ARBA" id="ARBA00022737"/>
    </source>
</evidence>
<keyword evidence="8" id="KW-0539">Nucleus</keyword>
<dbReference type="InterPro" id="IPR045305">
    <property type="entry name" value="RRM2_I_PABPs"/>
</dbReference>
<dbReference type="CDD" id="cd12379">
    <property type="entry name" value="RRM2_I_PABPs"/>
    <property type="match status" value="1"/>
</dbReference>
<evidence type="ECO:0000256" key="3">
    <source>
        <dbReference type="ARBA" id="ARBA00008557"/>
    </source>
</evidence>
<dbReference type="FunFam" id="3.30.70.330:FF:000003">
    <property type="entry name" value="Polyadenylate-binding protein"/>
    <property type="match status" value="1"/>
</dbReference>
<evidence type="ECO:0000256" key="8">
    <source>
        <dbReference type="ARBA" id="ARBA00023242"/>
    </source>
</evidence>
<keyword evidence="6" id="KW-0810">Translation regulation</keyword>
<feature type="domain" description="RRM" evidence="12">
    <location>
        <begin position="201"/>
        <end position="278"/>
    </location>
</feature>
<dbReference type="CDD" id="cd12381">
    <property type="entry name" value="RRM4_I_PABPs"/>
    <property type="match status" value="1"/>
</dbReference>
<evidence type="ECO:0000256" key="7">
    <source>
        <dbReference type="ARBA" id="ARBA00022884"/>
    </source>
</evidence>
<organism evidence="14 15">
    <name type="scientific">Arabidopsis thaliana</name>
    <name type="common">Mouse-ear cress</name>
    <dbReference type="NCBI Taxonomy" id="3702"/>
    <lineage>
        <taxon>Eukaryota</taxon>
        <taxon>Viridiplantae</taxon>
        <taxon>Streptophyta</taxon>
        <taxon>Embryophyta</taxon>
        <taxon>Tracheophyta</taxon>
        <taxon>Spermatophyta</taxon>
        <taxon>Magnoliopsida</taxon>
        <taxon>eudicotyledons</taxon>
        <taxon>Gunneridae</taxon>
        <taxon>Pentapetalae</taxon>
        <taxon>rosids</taxon>
        <taxon>malvids</taxon>
        <taxon>Brassicales</taxon>
        <taxon>Brassicaceae</taxon>
        <taxon>Camelineae</taxon>
        <taxon>Arabidopsis</taxon>
    </lineage>
</organism>
<keyword evidence="4 11" id="KW-0963">Cytoplasm</keyword>
<dbReference type="Proteomes" id="UP000078284">
    <property type="component" value="Chromosome 2"/>
</dbReference>
<evidence type="ECO:0000313" key="14">
    <source>
        <dbReference type="EMBL" id="OAP09405.1"/>
    </source>
</evidence>
<evidence type="ECO:0000313" key="15">
    <source>
        <dbReference type="Proteomes" id="UP000078284"/>
    </source>
</evidence>
<dbReference type="SUPFAM" id="SSF54928">
    <property type="entry name" value="RNA-binding domain, RBD"/>
    <property type="match status" value="3"/>
</dbReference>
<evidence type="ECO:0000256" key="1">
    <source>
        <dbReference type="ARBA" id="ARBA00004123"/>
    </source>
</evidence>
<evidence type="ECO:0000259" key="12">
    <source>
        <dbReference type="PROSITE" id="PS50102"/>
    </source>
</evidence>
<dbReference type="EMBL" id="LUHQ01000002">
    <property type="protein sequence ID" value="OAP09405.1"/>
    <property type="molecule type" value="Genomic_DNA"/>
</dbReference>
<comment type="subcellular location">
    <subcellularLocation>
        <location evidence="2 11">Cytoplasm</location>
    </subcellularLocation>
    <subcellularLocation>
        <location evidence="1">Nucleus</location>
    </subcellularLocation>
</comment>
<evidence type="ECO:0000259" key="13">
    <source>
        <dbReference type="PROSITE" id="PS51309"/>
    </source>
</evidence>
<feature type="domain" description="RRM" evidence="12">
    <location>
        <begin position="112"/>
        <end position="189"/>
    </location>
</feature>
<comment type="caution">
    <text evidence="14">The sequence shown here is derived from an EMBL/GenBank/DDBJ whole genome shotgun (WGS) entry which is preliminary data.</text>
</comment>
<protein>
    <recommendedName>
        <fullName evidence="11">Polyadenylate-binding protein</fullName>
        <shortName evidence="11">PABP</shortName>
    </recommendedName>
</protein>
<dbReference type="InterPro" id="IPR012677">
    <property type="entry name" value="Nucleotide-bd_a/b_plait_sf"/>
</dbReference>
<dbReference type="Gene3D" id="3.30.70.330">
    <property type="match status" value="4"/>
</dbReference>
<dbReference type="ExpressionAtlas" id="A0A178VVZ0">
    <property type="expression patterns" value="baseline and differential"/>
</dbReference>
<dbReference type="NCBIfam" id="TIGR01628">
    <property type="entry name" value="PABP-1234"/>
    <property type="match status" value="1"/>
</dbReference>
<reference evidence="15" key="1">
    <citation type="journal article" date="2016" name="Proc. Natl. Acad. Sci. U.S.A.">
        <title>Chromosome-level assembly of Arabidopsis thaliana Ler reveals the extent of translocation and inversion polymorphisms.</title>
        <authorList>
            <person name="Zapata L."/>
            <person name="Ding J."/>
            <person name="Willing E.M."/>
            <person name="Hartwig B."/>
            <person name="Bezdan D."/>
            <person name="Jiao W.B."/>
            <person name="Patel V."/>
            <person name="Velikkakam James G."/>
            <person name="Koornneef M."/>
            <person name="Ossowski S."/>
            <person name="Schneeberger K."/>
        </authorList>
    </citation>
    <scope>NUCLEOTIDE SEQUENCE [LARGE SCALE GENOMIC DNA]</scope>
    <source>
        <strain evidence="15">cv. Landsberg erecta</strain>
    </source>
</reference>
<feature type="domain" description="PABC" evidence="13">
    <location>
        <begin position="509"/>
        <end position="586"/>
    </location>
</feature>
<dbReference type="Pfam" id="PF00076">
    <property type="entry name" value="RRM_1"/>
    <property type="match status" value="4"/>
</dbReference>
<dbReference type="GO" id="GO:0003723">
    <property type="term" value="F:RNA binding"/>
    <property type="evidence" value="ECO:0007669"/>
    <property type="project" value="UniProtKB-UniRule"/>
</dbReference>
<dbReference type="SMART" id="SM00360">
    <property type="entry name" value="RRM"/>
    <property type="match status" value="4"/>
</dbReference>
<evidence type="ECO:0000256" key="11">
    <source>
        <dbReference type="RuleBase" id="RU362004"/>
    </source>
</evidence>
<dbReference type="InterPro" id="IPR002004">
    <property type="entry name" value="PABP_HYD_C"/>
</dbReference>
<feature type="domain" description="RRM" evidence="12">
    <location>
        <begin position="304"/>
        <end position="381"/>
    </location>
</feature>
<dbReference type="Gene3D" id="1.10.1900.10">
    <property type="entry name" value="c-terminal domain of poly(a) binding protein"/>
    <property type="match status" value="1"/>
</dbReference>
<dbReference type="PROSITE" id="PS51309">
    <property type="entry name" value="PABC"/>
    <property type="match status" value="1"/>
</dbReference>
<comment type="similarity">
    <text evidence="3 11">Belongs to the polyadenylate-binding protein type-1 family.</text>
</comment>
<dbReference type="SMART" id="SM00517">
    <property type="entry name" value="PolyA"/>
    <property type="match status" value="1"/>
</dbReference>
<dbReference type="FunFam" id="1.10.1900.10:FF:000018">
    <property type="entry name" value="Polyadenylate-binding protein 7"/>
    <property type="match status" value="1"/>
</dbReference>
<accession>A0A178VVZ0</accession>
<dbReference type="GO" id="GO:0006417">
    <property type="term" value="P:regulation of translation"/>
    <property type="evidence" value="ECO:0007669"/>
    <property type="project" value="UniProtKB-KW"/>
</dbReference>
<dbReference type="FunFam" id="3.30.70.330:FF:000782">
    <property type="entry name" value="Polyadenylate-binding protein"/>
    <property type="match status" value="1"/>
</dbReference>
<dbReference type="GO" id="GO:0005737">
    <property type="term" value="C:cytoplasm"/>
    <property type="evidence" value="ECO:0007669"/>
    <property type="project" value="UniProtKB-SubCell"/>
</dbReference>
<sequence length="609" mass="67934">MATVHAALHAADASSSGSSSPVTASLYVGDLHPSVTEGILYDAFAEFKSLTSVRLCKDASSGRSLCYGYANFLSRQDANLAIEKKNNSLLNGKMIRVMWSVRAPDARRNGVGNVFVKNLPESVTNAVLQDMFKKFGNIVSCKVATLEDGKSRGYGFVQFEQEDAAHAAIQTLNSTIVADKEIYVGKFMKKTDRVKPEEKYTNLYMKNLDADVSEDLLREKFAEFGKIVSLAIAKDENRLCRGYAFVNFDNPEDARRAAETVNGTKFGSKCLYVGRAQKKAEREQLLREQFKEKHEEQKMIAKVSNIYVKNVNVAVTEEELRKHFSQCGTITSTKLMCDEKGKSKGFGFVCFSTPEEAIDAVKTFHGQMFHGKPLYVAIAQKKEDRKMQLQVQFGNRVEARKSSSSASVNPGTYAPLYYTNTHPGMVYQSYPLMWKSANMIGSSYPNSEAVTYPPMVANAPSKNRQNRIGKLDRNAVSYVPNVYQSTQMLPLSRDFSKQQHSRTYGRGKEMKKSIQQRQSETVGMEMQLLGELLHPLVEKLEPQLANKITGMLLEMDKSELLLLLKSPEDLSVRVDEAFEVLKSSKTNLTAPNTHRSDYLASGIAGVSIK</sequence>
<dbReference type="PROSITE" id="PS50102">
    <property type="entry name" value="RRM"/>
    <property type="match status" value="4"/>
</dbReference>
<keyword evidence="5" id="KW-0677">Repeat</keyword>
<evidence type="ECO:0000256" key="4">
    <source>
        <dbReference type="ARBA" id="ARBA00022490"/>
    </source>
</evidence>
<evidence type="ECO:0000256" key="9">
    <source>
        <dbReference type="ARBA" id="ARBA00054110"/>
    </source>
</evidence>
<dbReference type="GO" id="GO:0005634">
    <property type="term" value="C:nucleus"/>
    <property type="evidence" value="ECO:0007669"/>
    <property type="project" value="UniProtKB-SubCell"/>
</dbReference>
<keyword evidence="7 10" id="KW-0694">RNA-binding</keyword>